<evidence type="ECO:0000256" key="9">
    <source>
        <dbReference type="RuleBase" id="RU003660"/>
    </source>
</evidence>
<keyword evidence="11" id="KW-1185">Reference proteome</keyword>
<dbReference type="EMBL" id="FNNC01000008">
    <property type="protein sequence ID" value="SDW98706.1"/>
    <property type="molecule type" value="Genomic_DNA"/>
</dbReference>
<dbReference type="GO" id="GO:1990904">
    <property type="term" value="C:ribonucleoprotein complex"/>
    <property type="evidence" value="ECO:0007669"/>
    <property type="project" value="UniProtKB-KW"/>
</dbReference>
<dbReference type="GO" id="GO:0019843">
    <property type="term" value="F:rRNA binding"/>
    <property type="evidence" value="ECO:0007669"/>
    <property type="project" value="UniProtKB-UniRule"/>
</dbReference>
<evidence type="ECO:0000256" key="1">
    <source>
        <dbReference type="ARBA" id="ARBA00006471"/>
    </source>
</evidence>
<dbReference type="GO" id="GO:0005840">
    <property type="term" value="C:ribosome"/>
    <property type="evidence" value="ECO:0007669"/>
    <property type="project" value="UniProtKB-KW"/>
</dbReference>
<dbReference type="GO" id="GO:0005737">
    <property type="term" value="C:cytoplasm"/>
    <property type="evidence" value="ECO:0007669"/>
    <property type="project" value="UniProtKB-ARBA"/>
</dbReference>
<dbReference type="GO" id="GO:0006412">
    <property type="term" value="P:translation"/>
    <property type="evidence" value="ECO:0007669"/>
    <property type="project" value="UniProtKB-UniRule"/>
</dbReference>
<proteinExistence type="inferred from homology"/>
<protein>
    <recommendedName>
        <fullName evidence="6 8">Small ribosomal subunit protein uS8</fullName>
    </recommendedName>
</protein>
<dbReference type="InterPro" id="IPR035987">
    <property type="entry name" value="Ribosomal_uS8_sf"/>
</dbReference>
<organism evidence="10 11">
    <name type="scientific">Marinococcus luteus</name>
    <dbReference type="NCBI Taxonomy" id="1122204"/>
    <lineage>
        <taxon>Bacteria</taxon>
        <taxon>Bacillati</taxon>
        <taxon>Bacillota</taxon>
        <taxon>Bacilli</taxon>
        <taxon>Bacillales</taxon>
        <taxon>Bacillaceae</taxon>
        <taxon>Marinococcus</taxon>
    </lineage>
</organism>
<keyword evidence="3 8" id="KW-0694">RNA-binding</keyword>
<dbReference type="SUPFAM" id="SSF56047">
    <property type="entry name" value="Ribosomal protein S8"/>
    <property type="match status" value="1"/>
</dbReference>
<evidence type="ECO:0000256" key="4">
    <source>
        <dbReference type="ARBA" id="ARBA00022980"/>
    </source>
</evidence>
<dbReference type="FunFam" id="3.30.1490.10:FF:000001">
    <property type="entry name" value="30S ribosomal protein S8"/>
    <property type="match status" value="1"/>
</dbReference>
<dbReference type="Gene3D" id="3.30.1490.10">
    <property type="match status" value="1"/>
</dbReference>
<gene>
    <name evidence="8" type="primary">rpsH</name>
    <name evidence="10" type="ORF">SAMN05421781_2965</name>
</gene>
<dbReference type="InterPro" id="IPR000630">
    <property type="entry name" value="Ribosomal_uS8"/>
</dbReference>
<comment type="function">
    <text evidence="8">One of the primary rRNA binding proteins, it binds directly to 16S rRNA central domain where it helps coordinate assembly of the platform of the 30S subunit.</text>
</comment>
<keyword evidence="4 8" id="KW-0689">Ribosomal protein</keyword>
<name>A0A1H2Y0P1_9BACI</name>
<evidence type="ECO:0000256" key="2">
    <source>
        <dbReference type="ARBA" id="ARBA00022730"/>
    </source>
</evidence>
<dbReference type="RefSeq" id="WP_022794481.1">
    <property type="nucleotide sequence ID" value="NZ_FNNC01000008.1"/>
</dbReference>
<evidence type="ECO:0000256" key="3">
    <source>
        <dbReference type="ARBA" id="ARBA00022884"/>
    </source>
</evidence>
<reference evidence="10 11" key="1">
    <citation type="submission" date="2016-10" db="EMBL/GenBank/DDBJ databases">
        <authorList>
            <person name="de Groot N.N."/>
        </authorList>
    </citation>
    <scope>NUCLEOTIDE SEQUENCE [LARGE SCALE GENOMIC DNA]</scope>
    <source>
        <strain evidence="10 11">DSM 23126</strain>
    </source>
</reference>
<dbReference type="GO" id="GO:0003735">
    <property type="term" value="F:structural constituent of ribosome"/>
    <property type="evidence" value="ECO:0007669"/>
    <property type="project" value="InterPro"/>
</dbReference>
<keyword evidence="2 8" id="KW-0699">rRNA-binding</keyword>
<keyword evidence="5 8" id="KW-0687">Ribonucleoprotein</keyword>
<evidence type="ECO:0000256" key="8">
    <source>
        <dbReference type="HAMAP-Rule" id="MF_01302"/>
    </source>
</evidence>
<evidence type="ECO:0000313" key="10">
    <source>
        <dbReference type="EMBL" id="SDW98706.1"/>
    </source>
</evidence>
<dbReference type="InterPro" id="IPR047863">
    <property type="entry name" value="Ribosomal_uS8_CS"/>
</dbReference>
<dbReference type="Proteomes" id="UP000199488">
    <property type="component" value="Unassembled WGS sequence"/>
</dbReference>
<dbReference type="Pfam" id="PF00410">
    <property type="entry name" value="Ribosomal_S8"/>
    <property type="match status" value="1"/>
</dbReference>
<dbReference type="HAMAP" id="MF_01302_B">
    <property type="entry name" value="Ribosomal_uS8_B"/>
    <property type="match status" value="1"/>
</dbReference>
<dbReference type="FunFam" id="3.30.1370.30:FF:000002">
    <property type="entry name" value="30S ribosomal protein S8"/>
    <property type="match status" value="1"/>
</dbReference>
<dbReference type="STRING" id="1122204.SAMN05421781_2965"/>
<evidence type="ECO:0000256" key="5">
    <source>
        <dbReference type="ARBA" id="ARBA00023274"/>
    </source>
</evidence>
<dbReference type="AlphaFoldDB" id="A0A1H2Y0P1"/>
<dbReference type="NCBIfam" id="NF001109">
    <property type="entry name" value="PRK00136.1"/>
    <property type="match status" value="1"/>
</dbReference>
<sequence length="132" mass="14603">MVMTDPIADMLTRIRNANMVNHEKVEFPASNLKKEIAEILKLEGFIRDVEYVDDKKQGMIRLFLKAGTENKKVISGIKRISKPGLRVYAGSNEVPKVLGGLGIAVISTSKGVMSDKEARKQNVGGEVLAYVW</sequence>
<evidence type="ECO:0000256" key="7">
    <source>
        <dbReference type="ARBA" id="ARBA00046740"/>
    </source>
</evidence>
<accession>A0A1H2Y0P1</accession>
<evidence type="ECO:0000313" key="11">
    <source>
        <dbReference type="Proteomes" id="UP000199488"/>
    </source>
</evidence>
<comment type="subunit">
    <text evidence="7 8">Part of the 30S ribosomal subunit. Contacts proteins S5 and S12.</text>
</comment>
<dbReference type="PROSITE" id="PS00053">
    <property type="entry name" value="RIBOSOMAL_S8"/>
    <property type="match status" value="1"/>
</dbReference>
<comment type="similarity">
    <text evidence="1 8 9">Belongs to the universal ribosomal protein uS8 family.</text>
</comment>
<evidence type="ECO:0000256" key="6">
    <source>
        <dbReference type="ARBA" id="ARBA00035258"/>
    </source>
</evidence>
<dbReference type="Gene3D" id="3.30.1370.30">
    <property type="match status" value="1"/>
</dbReference>
<dbReference type="OrthoDB" id="9802617at2"/>
<dbReference type="PANTHER" id="PTHR11758">
    <property type="entry name" value="40S RIBOSOMAL PROTEIN S15A"/>
    <property type="match status" value="1"/>
</dbReference>